<dbReference type="AlphaFoldDB" id="A0A3N4HED3"/>
<feature type="region of interest" description="Disordered" evidence="1">
    <location>
        <begin position="342"/>
        <end position="412"/>
    </location>
</feature>
<dbReference type="Proteomes" id="UP000275078">
    <property type="component" value="Unassembled WGS sequence"/>
</dbReference>
<evidence type="ECO:0000256" key="1">
    <source>
        <dbReference type="SAM" id="MobiDB-lite"/>
    </source>
</evidence>
<dbReference type="EMBL" id="ML120055">
    <property type="protein sequence ID" value="RPA70801.1"/>
    <property type="molecule type" value="Genomic_DNA"/>
</dbReference>
<reference evidence="2 3" key="1">
    <citation type="journal article" date="2018" name="Nat. Ecol. Evol.">
        <title>Pezizomycetes genomes reveal the molecular basis of ectomycorrhizal truffle lifestyle.</title>
        <authorList>
            <person name="Murat C."/>
            <person name="Payen T."/>
            <person name="Noel B."/>
            <person name="Kuo A."/>
            <person name="Morin E."/>
            <person name="Chen J."/>
            <person name="Kohler A."/>
            <person name="Krizsan K."/>
            <person name="Balestrini R."/>
            <person name="Da Silva C."/>
            <person name="Montanini B."/>
            <person name="Hainaut M."/>
            <person name="Levati E."/>
            <person name="Barry K.W."/>
            <person name="Belfiori B."/>
            <person name="Cichocki N."/>
            <person name="Clum A."/>
            <person name="Dockter R.B."/>
            <person name="Fauchery L."/>
            <person name="Guy J."/>
            <person name="Iotti M."/>
            <person name="Le Tacon F."/>
            <person name="Lindquist E.A."/>
            <person name="Lipzen A."/>
            <person name="Malagnac F."/>
            <person name="Mello A."/>
            <person name="Molinier V."/>
            <person name="Miyauchi S."/>
            <person name="Poulain J."/>
            <person name="Riccioni C."/>
            <person name="Rubini A."/>
            <person name="Sitrit Y."/>
            <person name="Splivallo R."/>
            <person name="Traeger S."/>
            <person name="Wang M."/>
            <person name="Zifcakova L."/>
            <person name="Wipf D."/>
            <person name="Zambonelli A."/>
            <person name="Paolocci F."/>
            <person name="Nowrousian M."/>
            <person name="Ottonello S."/>
            <person name="Baldrian P."/>
            <person name="Spatafora J.W."/>
            <person name="Henrissat B."/>
            <person name="Nagy L.G."/>
            <person name="Aury J.M."/>
            <person name="Wincker P."/>
            <person name="Grigoriev I.V."/>
            <person name="Bonfante P."/>
            <person name="Martin F.M."/>
        </authorList>
    </citation>
    <scope>NUCLEOTIDE SEQUENCE [LARGE SCALE GENOMIC DNA]</scope>
    <source>
        <strain evidence="2 3">RN42</strain>
    </source>
</reference>
<gene>
    <name evidence="2" type="ORF">BJ508DRAFT_316202</name>
</gene>
<feature type="region of interest" description="Disordered" evidence="1">
    <location>
        <begin position="142"/>
        <end position="233"/>
    </location>
</feature>
<feature type="compositionally biased region" description="Polar residues" evidence="1">
    <location>
        <begin position="506"/>
        <end position="541"/>
    </location>
</feature>
<name>A0A3N4HED3_ASCIM</name>
<feature type="region of interest" description="Disordered" evidence="1">
    <location>
        <begin position="473"/>
        <end position="571"/>
    </location>
</feature>
<feature type="region of interest" description="Disordered" evidence="1">
    <location>
        <begin position="913"/>
        <end position="952"/>
    </location>
</feature>
<feature type="compositionally biased region" description="Basic and acidic residues" evidence="1">
    <location>
        <begin position="180"/>
        <end position="216"/>
    </location>
</feature>
<evidence type="ECO:0000313" key="2">
    <source>
        <dbReference type="EMBL" id="RPA70801.1"/>
    </source>
</evidence>
<keyword evidence="3" id="KW-1185">Reference proteome</keyword>
<evidence type="ECO:0000313" key="3">
    <source>
        <dbReference type="Proteomes" id="UP000275078"/>
    </source>
</evidence>
<sequence length="1068" mass="118084">LVSFNLIFFSTYKRLPHISGSNFPTQQVISTCFASGTSLPLLVIILFVAASSGRATCLRPQELRPERLGLTIVSLPFLDGDLCGLMPSNAPETPTTPPPRTNQPRNQPRNNKKGNHNNQPRDGLAERALACSIERLAYVQHHIQQKQAKQSRNGNQIQKQQSKQGPSRKELHALAQAEQLAKEKAAAAAERERRYSRDHDRISTTETSRSESKDAPPTEEEAPPKVPKIRRSKVPSSIELAALTQEEKDQLLQEFLSNSYEVIDANVVHRSSIRDGARKYDLDPDTVTFAITLVNDPLFKKWKPAAFKQVITACRSHKLPNYVESQRIVRAIEAREAANLPPVLSSPLSSKATSRAPSVHAESPPHTPVVSSPRLQYRQPPTDPAFDLDRSSSPPPSRPALPGLAEHLDSDSDHTNLADTAIDTELSLLLDDLDSFVASPAERPLQPRYQVPRTTSSTSVLQSLLLNAANSSFVTQRDELSSSPPPRGYDTGNPALPSPQLADKSAPSSTSLFPTAGNPSDRTSTFFSHFSSNPTTSTNPFVSRPQPSVVDESFDQSNLPLPAPTSTQTSTMTTLTAAQRLEVEELFNSLRRKESTSTDQLAYWQREALKPEQFGVFFPGYQPSFRQVGVQSTEAVITTKDGTFMQDVEPLIDRIPRLIEICGSAAMAAKILKTSFVLDEAKRKELRDDTADCAKWITALRARFGVKATTAENLLNQATFSATDICRGLSLQAWFTKRIRRATQMGIVKAYDKLQVAWSGLSPELKVSMAAPAADESLDAFLERLLQMEDTWRQAATPVRSSNPYNQTPPVPGLAYGQRPYAVPPNTQIGRNPFFSPFTAQQQQSMGRYPRPPFASTNFRMGSGNGRGFIPRGYGYGQNFARGYGQDFGRFQHPMSRNPMGRGYGTDCFLTDPANQSQKPATTTPDSTALVPYQRNNSTTSTTTIPSHPTTNRNFTNAFRAAGRGNFQPAWQFAQRNAYPTNSYQGEADFQSTYPAADGYEATYQQAHLGDFDYDGSDPTMDPEAYFGYDQPSDQFYPSDPFDAFLGEDPYIDGPYTTSSYPSYPFDY</sequence>
<feature type="compositionally biased region" description="Polar residues" evidence="1">
    <location>
        <begin position="145"/>
        <end position="165"/>
    </location>
</feature>
<proteinExistence type="predicted"/>
<protein>
    <submittedName>
        <fullName evidence="2">Uncharacterized protein</fullName>
    </submittedName>
</protein>
<feature type="compositionally biased region" description="Low complexity" evidence="1">
    <location>
        <begin position="936"/>
        <end position="952"/>
    </location>
</feature>
<organism evidence="2 3">
    <name type="scientific">Ascobolus immersus RN42</name>
    <dbReference type="NCBI Taxonomy" id="1160509"/>
    <lineage>
        <taxon>Eukaryota</taxon>
        <taxon>Fungi</taxon>
        <taxon>Dikarya</taxon>
        <taxon>Ascomycota</taxon>
        <taxon>Pezizomycotina</taxon>
        <taxon>Pezizomycetes</taxon>
        <taxon>Pezizales</taxon>
        <taxon>Ascobolaceae</taxon>
        <taxon>Ascobolus</taxon>
    </lineage>
</organism>
<feature type="non-terminal residue" evidence="2">
    <location>
        <position position="1"/>
    </location>
</feature>
<feature type="region of interest" description="Disordered" evidence="1">
    <location>
        <begin position="86"/>
        <end position="122"/>
    </location>
</feature>
<feature type="compositionally biased region" description="Polar residues" evidence="1">
    <location>
        <begin position="913"/>
        <end position="927"/>
    </location>
</feature>
<accession>A0A3N4HED3</accession>